<dbReference type="PANTHER" id="PTHR41317">
    <property type="entry name" value="PD-(D_E)XK NUCLEASE FAMILY TRANSPOSASE"/>
    <property type="match status" value="1"/>
</dbReference>
<accession>A0AAE3XT48</accession>
<gene>
    <name evidence="1" type="ORF">HNQ88_004700</name>
</gene>
<proteinExistence type="predicted"/>
<keyword evidence="2" id="KW-1185">Reference proteome</keyword>
<evidence type="ECO:0000313" key="2">
    <source>
        <dbReference type="Proteomes" id="UP001185092"/>
    </source>
</evidence>
<dbReference type="Proteomes" id="UP001185092">
    <property type="component" value="Unassembled WGS sequence"/>
</dbReference>
<dbReference type="AlphaFoldDB" id="A0AAE3XT48"/>
<name>A0AAE3XT48_9BACT</name>
<dbReference type="NCBIfam" id="TIGR01784">
    <property type="entry name" value="T_den_put_tspse"/>
    <property type="match status" value="1"/>
</dbReference>
<evidence type="ECO:0000313" key="1">
    <source>
        <dbReference type="EMBL" id="MDR6241613.1"/>
    </source>
</evidence>
<dbReference type="PANTHER" id="PTHR41317:SF1">
    <property type="entry name" value="PD-(D_E)XK NUCLEASE FAMILY TRANSPOSASE"/>
    <property type="match status" value="1"/>
</dbReference>
<comment type="caution">
    <text evidence="1">The sequence shown here is derived from an EMBL/GenBank/DDBJ whole genome shotgun (WGS) entry which is preliminary data.</text>
</comment>
<dbReference type="EMBL" id="JAVDQD010000009">
    <property type="protein sequence ID" value="MDR6241613.1"/>
    <property type="molecule type" value="Genomic_DNA"/>
</dbReference>
<reference evidence="1" key="1">
    <citation type="submission" date="2023-07" db="EMBL/GenBank/DDBJ databases">
        <title>Genomic Encyclopedia of Type Strains, Phase IV (KMG-IV): sequencing the most valuable type-strain genomes for metagenomic binning, comparative biology and taxonomic classification.</title>
        <authorList>
            <person name="Goeker M."/>
        </authorList>
    </citation>
    <scope>NUCLEOTIDE SEQUENCE</scope>
    <source>
        <strain evidence="1">DSM 26174</strain>
    </source>
</reference>
<dbReference type="Pfam" id="PF12784">
    <property type="entry name" value="PDDEXK_2"/>
    <property type="match status" value="1"/>
</dbReference>
<dbReference type="RefSeq" id="WP_309942542.1">
    <property type="nucleotide sequence ID" value="NZ_AP025307.1"/>
</dbReference>
<protein>
    <submittedName>
        <fullName evidence="1">Transposase/invertase (TIGR01784 family)</fullName>
    </submittedName>
</protein>
<dbReference type="InterPro" id="IPR010106">
    <property type="entry name" value="RpnA"/>
</dbReference>
<sequence length="287" mass="34302">MIEKFINPFTDFGFKKLFGEEQNKDLLIDFLNQLLPEKDQIKDLSFHQNEHYSRSAEDRQAIFDLYCENQDGEKFIIELQRAKQTNFKERSLYYASFPIQEQAKSGMDWKFDLKGVYTIGIMNFVFDEHKDKPDKLLHHVQLMELEMKEVYYDKLTFIYLEIPKFKKELHQLQTRFDKWLYLLSNLNKLTDRPVELQERVFQKFFDTAEITKYNPQQLHEYRESLKQMRDYYNTMETAKLEAGEKGKEEGKKEEKIQIAKTALAQGLSIDIIQKLTGLSAEDIEQLK</sequence>
<organism evidence="1 2">
    <name type="scientific">Aureibacter tunicatorum</name>
    <dbReference type="NCBI Taxonomy" id="866807"/>
    <lineage>
        <taxon>Bacteria</taxon>
        <taxon>Pseudomonadati</taxon>
        <taxon>Bacteroidota</taxon>
        <taxon>Cytophagia</taxon>
        <taxon>Cytophagales</taxon>
        <taxon>Persicobacteraceae</taxon>
        <taxon>Aureibacter</taxon>
    </lineage>
</organism>